<evidence type="ECO:0000256" key="1">
    <source>
        <dbReference type="SAM" id="MobiDB-lite"/>
    </source>
</evidence>
<feature type="region of interest" description="Disordered" evidence="1">
    <location>
        <begin position="310"/>
        <end position="355"/>
    </location>
</feature>
<dbReference type="InterPro" id="IPR026004">
    <property type="entry name" value="Septum_form"/>
</dbReference>
<feature type="compositionally biased region" description="Basic and acidic residues" evidence="1">
    <location>
        <begin position="329"/>
        <end position="338"/>
    </location>
</feature>
<protein>
    <recommendedName>
        <fullName evidence="2">Septum formation-related domain-containing protein</fullName>
    </recommendedName>
</protein>
<dbReference type="EMBL" id="PNHG01000019">
    <property type="protein sequence ID" value="PMC63682.1"/>
    <property type="molecule type" value="Genomic_DNA"/>
</dbReference>
<organism evidence="3 4">
    <name type="scientific">Corynebacterium tuscaniense</name>
    <dbReference type="NCBI Taxonomy" id="302449"/>
    <lineage>
        <taxon>Bacteria</taxon>
        <taxon>Bacillati</taxon>
        <taxon>Actinomycetota</taxon>
        <taxon>Actinomycetes</taxon>
        <taxon>Mycobacteriales</taxon>
        <taxon>Corynebacteriaceae</taxon>
        <taxon>Corynebacterium</taxon>
    </lineage>
</organism>
<feature type="compositionally biased region" description="Pro residues" evidence="1">
    <location>
        <begin position="346"/>
        <end position="355"/>
    </location>
</feature>
<evidence type="ECO:0000313" key="3">
    <source>
        <dbReference type="EMBL" id="PMC63682.1"/>
    </source>
</evidence>
<gene>
    <name evidence="3" type="ORF">CJ203_09860</name>
</gene>
<dbReference type="AlphaFoldDB" id="A0A2N6T317"/>
<name>A0A2N6T317_9CORY</name>
<feature type="region of interest" description="Disordered" evidence="1">
    <location>
        <begin position="43"/>
        <end position="62"/>
    </location>
</feature>
<comment type="caution">
    <text evidence="3">The sequence shown here is derived from an EMBL/GenBank/DDBJ whole genome shotgun (WGS) entry which is preliminary data.</text>
</comment>
<feature type="domain" description="Septum formation-related" evidence="2">
    <location>
        <begin position="70"/>
        <end position="294"/>
    </location>
</feature>
<keyword evidence="4" id="KW-1185">Reference proteome</keyword>
<proteinExistence type="predicted"/>
<dbReference type="Pfam" id="PF13845">
    <property type="entry name" value="Septum_form"/>
    <property type="match status" value="1"/>
</dbReference>
<sequence length="355" mass="38019">MVYMNNGTSLSRTGLRTLLIAGLAGALCMGTYAGTTGLTLASDKQSGASTGGTPEPDANGVIPFTAAKEGTCLTWDMDDKGTISDFEETDCNKEHRFEVSSREDLNTYPTAEFGPGAPPPNQTRQAQLREELCQTASIRYLGGRYDPSGRYSIAPILPPTDAWEDGDRTMLCGLQETDTEGVPILTTGKAAERDQARVAETGTCLITDQANNLNVVKCSDRHHIEITGKVDLAPVFADHTPSVDEQNKYLGDVCAKTAEEYVGGEENLYQTTLQIYWGTSTTRAWDGGSRTVNCGLMFAKDDRFASLTGSAKDGREALTVDGSVPAPPPERRPLRSEQGRAAGPAPVAPQPYNAP</sequence>
<reference evidence="3 4" key="1">
    <citation type="submission" date="2017-09" db="EMBL/GenBank/DDBJ databases">
        <title>Bacterial strain isolated from the female urinary microbiota.</title>
        <authorList>
            <person name="Thomas-White K."/>
            <person name="Kumar N."/>
            <person name="Forster S."/>
            <person name="Putonti C."/>
            <person name="Lawley T."/>
            <person name="Wolfe A.J."/>
        </authorList>
    </citation>
    <scope>NUCLEOTIDE SEQUENCE [LARGE SCALE GENOMIC DNA]</scope>
    <source>
        <strain evidence="3 4">UMB0792</strain>
    </source>
</reference>
<dbReference type="Proteomes" id="UP000235836">
    <property type="component" value="Unassembled WGS sequence"/>
</dbReference>
<feature type="compositionally biased region" description="Polar residues" evidence="1">
    <location>
        <begin position="43"/>
        <end position="52"/>
    </location>
</feature>
<evidence type="ECO:0000313" key="4">
    <source>
        <dbReference type="Proteomes" id="UP000235836"/>
    </source>
</evidence>
<feature type="region of interest" description="Disordered" evidence="1">
    <location>
        <begin position="97"/>
        <end position="125"/>
    </location>
</feature>
<evidence type="ECO:0000259" key="2">
    <source>
        <dbReference type="Pfam" id="PF13845"/>
    </source>
</evidence>
<accession>A0A2N6T317</accession>